<dbReference type="Pfam" id="PF08885">
    <property type="entry name" value="GSCFA"/>
    <property type="match status" value="1"/>
</dbReference>
<dbReference type="Proteomes" id="UP000076586">
    <property type="component" value="Unassembled WGS sequence"/>
</dbReference>
<gene>
    <name evidence="2" type="ORF">PJIAN_2109</name>
</gene>
<evidence type="ECO:0000313" key="3">
    <source>
        <dbReference type="Proteomes" id="UP000076586"/>
    </source>
</evidence>
<dbReference type="OrthoDB" id="9807687at2"/>
<dbReference type="STRING" id="681398.PJIAN_2109"/>
<dbReference type="EMBL" id="BDCR01000002">
    <property type="protein sequence ID" value="GAT62550.1"/>
    <property type="molecule type" value="Genomic_DNA"/>
</dbReference>
<sequence length="315" mass="36426">MKLITEISIPSPLISVTYDRPLLTMGSCFAENMGERLRQYGFDSDVNPFGILYNPLSIASSLERLMSGKLFTEAELFQYNGLWHSYAHHGSFSAVAIGETLEKINASLVTAAERLADYGILLVTFGTAWVYRKNDSENVVANCHKVPEKYFTRSRLSVEDITSLWIPLLQRLKQLNPNLRVLFTVSPIRHWKDGAHENQLSKAALLLAIEQLKDSCDIAYFPAYELMMDELRDYRFYAADMLHPSDLAIDYIWERFVASCFDKSTRETMREVEQINRAMSHRPLNPDSEEYLRFRKQTLLRKADLLQRFPHLRLD</sequence>
<dbReference type="InterPro" id="IPR014982">
    <property type="entry name" value="GSCFA"/>
</dbReference>
<accession>A0A170ZDA3</accession>
<evidence type="ECO:0000313" key="2">
    <source>
        <dbReference type="EMBL" id="GAT62550.1"/>
    </source>
</evidence>
<name>A0A170ZDA3_9BACT</name>
<organism evidence="2 3">
    <name type="scientific">Paludibacter jiangxiensis</name>
    <dbReference type="NCBI Taxonomy" id="681398"/>
    <lineage>
        <taxon>Bacteria</taxon>
        <taxon>Pseudomonadati</taxon>
        <taxon>Bacteroidota</taxon>
        <taxon>Bacteroidia</taxon>
        <taxon>Bacteroidales</taxon>
        <taxon>Paludibacteraceae</taxon>
        <taxon>Paludibacter</taxon>
    </lineage>
</organism>
<dbReference type="AlphaFoldDB" id="A0A170ZDA3"/>
<dbReference type="RefSeq" id="WP_068702954.1">
    <property type="nucleotide sequence ID" value="NZ_BDCR01000002.1"/>
</dbReference>
<evidence type="ECO:0000259" key="1">
    <source>
        <dbReference type="Pfam" id="PF08885"/>
    </source>
</evidence>
<reference evidence="3" key="1">
    <citation type="submission" date="2016-04" db="EMBL/GenBank/DDBJ databases">
        <title>Draft genome sequence of Paludibacter jiangxiensis strain NM7.</title>
        <authorList>
            <person name="Qiu Y."/>
            <person name="Matsuura N."/>
            <person name="Ohashi A."/>
            <person name="Tourlousse M.D."/>
            <person name="Sekiguchi Y."/>
        </authorList>
    </citation>
    <scope>NUCLEOTIDE SEQUENCE [LARGE SCALE GENOMIC DNA]</scope>
    <source>
        <strain evidence="3">NM7</strain>
    </source>
</reference>
<proteinExistence type="predicted"/>
<feature type="domain" description="GSCFA" evidence="1">
    <location>
        <begin position="22"/>
        <end position="256"/>
    </location>
</feature>
<dbReference type="SUPFAM" id="SSF52266">
    <property type="entry name" value="SGNH hydrolase"/>
    <property type="match status" value="1"/>
</dbReference>
<reference evidence="3" key="2">
    <citation type="journal article" date="2017" name="Genome Announc.">
        <title>Draft genome sequence of Paludibacter jiangxiensis NM7(T), a propionate-producing fermentative bacterium.</title>
        <authorList>
            <person name="Qiu Y.-L."/>
            <person name="Tourlousse D.M."/>
            <person name="Matsuura N."/>
            <person name="Ohashi A."/>
            <person name="Sekiguchi Y."/>
        </authorList>
    </citation>
    <scope>NUCLEOTIDE SEQUENCE [LARGE SCALE GENOMIC DNA]</scope>
    <source>
        <strain evidence="3">NM7</strain>
    </source>
</reference>
<keyword evidence="3" id="KW-1185">Reference proteome</keyword>
<comment type="caution">
    <text evidence="2">The sequence shown here is derived from an EMBL/GenBank/DDBJ whole genome shotgun (WGS) entry which is preliminary data.</text>
</comment>
<protein>
    <submittedName>
        <fullName evidence="2">GSCFA family protein</fullName>
    </submittedName>
</protein>